<dbReference type="GO" id="GO:0080044">
    <property type="term" value="F:quercetin 7-O-glucosyltransferase activity"/>
    <property type="evidence" value="ECO:0007669"/>
    <property type="project" value="TreeGrafter"/>
</dbReference>
<proteinExistence type="inferred from homology"/>
<comment type="similarity">
    <text evidence="1">Belongs to the UDP-glycosyltransferase family.</text>
</comment>
<protein>
    <submittedName>
        <fullName evidence="2">Uncharacterized protein</fullName>
    </submittedName>
</protein>
<reference evidence="2 3" key="1">
    <citation type="journal article" date="2018" name="Proc. Natl. Acad. Sci. U.S.A.">
        <title>Draft genome sequence of Camellia sinensis var. sinensis provides insights into the evolution of the tea genome and tea quality.</title>
        <authorList>
            <person name="Wei C."/>
            <person name="Yang H."/>
            <person name="Wang S."/>
            <person name="Zhao J."/>
            <person name="Liu C."/>
            <person name="Gao L."/>
            <person name="Xia E."/>
            <person name="Lu Y."/>
            <person name="Tai Y."/>
            <person name="She G."/>
            <person name="Sun J."/>
            <person name="Cao H."/>
            <person name="Tong W."/>
            <person name="Gao Q."/>
            <person name="Li Y."/>
            <person name="Deng W."/>
            <person name="Jiang X."/>
            <person name="Wang W."/>
            <person name="Chen Q."/>
            <person name="Zhang S."/>
            <person name="Li H."/>
            <person name="Wu J."/>
            <person name="Wang P."/>
            <person name="Li P."/>
            <person name="Shi C."/>
            <person name="Zheng F."/>
            <person name="Jian J."/>
            <person name="Huang B."/>
            <person name="Shan D."/>
            <person name="Shi M."/>
            <person name="Fang C."/>
            <person name="Yue Y."/>
            <person name="Li F."/>
            <person name="Li D."/>
            <person name="Wei S."/>
            <person name="Han B."/>
            <person name="Jiang C."/>
            <person name="Yin Y."/>
            <person name="Xia T."/>
            <person name="Zhang Z."/>
            <person name="Bennetzen J.L."/>
            <person name="Zhao S."/>
            <person name="Wan X."/>
        </authorList>
    </citation>
    <scope>NUCLEOTIDE SEQUENCE [LARGE SCALE GENOMIC DNA]</scope>
    <source>
        <strain evidence="3">cv. Shuchazao</strain>
        <tissue evidence="2">Leaf</tissue>
    </source>
</reference>
<name>A0A4S4CZ83_CAMSN</name>
<dbReference type="GO" id="GO:0080043">
    <property type="term" value="F:quercetin 3-O-glucosyltransferase activity"/>
    <property type="evidence" value="ECO:0007669"/>
    <property type="project" value="TreeGrafter"/>
</dbReference>
<dbReference type="EMBL" id="SDRB02013400">
    <property type="protein sequence ID" value="THF94997.1"/>
    <property type="molecule type" value="Genomic_DNA"/>
</dbReference>
<comment type="caution">
    <text evidence="2">The sequence shown here is derived from an EMBL/GenBank/DDBJ whole genome shotgun (WGS) entry which is preliminary data.</text>
</comment>
<evidence type="ECO:0000313" key="2">
    <source>
        <dbReference type="EMBL" id="THF94997.1"/>
    </source>
</evidence>
<dbReference type="PANTHER" id="PTHR11926">
    <property type="entry name" value="GLUCOSYL/GLUCURONOSYL TRANSFERASES"/>
    <property type="match status" value="1"/>
</dbReference>
<gene>
    <name evidence="2" type="ORF">TEA_015161</name>
</gene>
<keyword evidence="3" id="KW-1185">Reference proteome</keyword>
<evidence type="ECO:0000313" key="3">
    <source>
        <dbReference type="Proteomes" id="UP000306102"/>
    </source>
</evidence>
<evidence type="ECO:0000256" key="1">
    <source>
        <dbReference type="ARBA" id="ARBA00009995"/>
    </source>
</evidence>
<dbReference type="PANTHER" id="PTHR11926:SF774">
    <property type="entry name" value="UDP-GLYCOSYLTRANSFERASE 85A1-RELATED"/>
    <property type="match status" value="1"/>
</dbReference>
<dbReference type="Proteomes" id="UP000306102">
    <property type="component" value="Unassembled WGS sequence"/>
</dbReference>
<sequence>MKGIRLKDLPSFLRTTDLSDFMIDFVFGEIEKARRASAIIFYTFENSEHNVLEALSSMFPPIYTIGPLHLLMNQINDDSLKLIGSNLWKEEPECLEWLNTKEPNSVVYVNFGNITVMTPNQMVEFAWGLANIN</sequence>
<accession>A0A4S4CZ83</accession>
<dbReference type="AlphaFoldDB" id="A0A4S4CZ83"/>
<dbReference type="Gene3D" id="3.40.50.2000">
    <property type="entry name" value="Glycogen Phosphorylase B"/>
    <property type="match status" value="2"/>
</dbReference>
<dbReference type="SUPFAM" id="SSF53756">
    <property type="entry name" value="UDP-Glycosyltransferase/glycogen phosphorylase"/>
    <property type="match status" value="1"/>
</dbReference>
<organism evidence="2 3">
    <name type="scientific">Camellia sinensis var. sinensis</name>
    <name type="common">China tea</name>
    <dbReference type="NCBI Taxonomy" id="542762"/>
    <lineage>
        <taxon>Eukaryota</taxon>
        <taxon>Viridiplantae</taxon>
        <taxon>Streptophyta</taxon>
        <taxon>Embryophyta</taxon>
        <taxon>Tracheophyta</taxon>
        <taxon>Spermatophyta</taxon>
        <taxon>Magnoliopsida</taxon>
        <taxon>eudicotyledons</taxon>
        <taxon>Gunneridae</taxon>
        <taxon>Pentapetalae</taxon>
        <taxon>asterids</taxon>
        <taxon>Ericales</taxon>
        <taxon>Theaceae</taxon>
        <taxon>Camellia</taxon>
    </lineage>
</organism>